<dbReference type="GeneID" id="1441962"/>
<evidence type="ECO:0000256" key="14">
    <source>
        <dbReference type="ARBA" id="ARBA00023053"/>
    </source>
</evidence>
<evidence type="ECO:0000256" key="10">
    <source>
        <dbReference type="ARBA" id="ARBA00022705"/>
    </source>
</evidence>
<evidence type="ECO:0000256" key="1">
    <source>
        <dbReference type="ARBA" id="ARBA00001946"/>
    </source>
</evidence>
<dbReference type="PRINTS" id="PR00870">
    <property type="entry name" value="DNAPOLXBETA"/>
</dbReference>
<dbReference type="InterPro" id="IPR029398">
    <property type="entry name" value="PolB_thumb"/>
</dbReference>
<dbReference type="InterPro" id="IPR037160">
    <property type="entry name" value="DNA_Pol_thumb_sf"/>
</dbReference>
<dbReference type="PANTHER" id="PTHR11276:SF28">
    <property type="entry name" value="DNA POLYMERASE LAMBDA"/>
    <property type="match status" value="1"/>
</dbReference>
<dbReference type="GO" id="GO:0006281">
    <property type="term" value="P:DNA repair"/>
    <property type="evidence" value="ECO:0007669"/>
    <property type="project" value="UniProtKB-KW"/>
</dbReference>
<comment type="catalytic activity">
    <reaction evidence="19">
        <text>a 5'-end 2'-deoxyribose-2'-deoxyribonucleotide-DNA = (2E,4S)-4-hydroxypenten-2-al-5-phosphate + a 5'-end 5'-phospho-2'-deoxyribonucleoside-DNA + H(+)</text>
        <dbReference type="Rhea" id="RHEA:76255"/>
        <dbReference type="Rhea" id="RHEA-COMP:13180"/>
        <dbReference type="Rhea" id="RHEA-COMP:18657"/>
        <dbReference type="ChEBI" id="CHEBI:15378"/>
        <dbReference type="ChEBI" id="CHEBI:136412"/>
        <dbReference type="ChEBI" id="CHEBI:195194"/>
        <dbReference type="ChEBI" id="CHEBI:195195"/>
    </reaction>
</comment>
<accession>Q97AE0</accession>
<sequence length="516" mass="57042">MINQDIARIFTEIAYLLEAAGEQKSQFEANAYLKASRAISSMQEDLETIYEKGGKDALLSIPGIGKGIADKIVEYINSGSIQKYEDLKKKYPIDFISLMKIEGLGPKKLAVLYQALGITNVEELRNAILNHKVRGIPGFGEKSENQLLKNIEMAERVSERIPIWKAYPEALRIKNYLESTGYALIVEIAGSTRRMKETIGDIDILAASEYPNALMDKFVEMDGVSSIIAKGDKKSTVSLKIGTTCDLRIVSKESFGAAMQYFTGSKDHNIKLRRLAIGKGMKLNEYGLFSGDKNIVSGMPEEKVYETLDLAYIPPELREDRGEIEAAAQKRLPEIVQYGEVKGDMFSKMDVSNIKNITGISYVFVDSGDGPLTDLYMYTFDGGRAVKTGASIKALDCSKLNAVSELKSASGVIMLYNIDSLGLPESAAVQNLIEKLSKSGIIVLINSSDVRPTSDFLYSLRKYDFKVAIGSFSDEPSLEGSMRFGIGITRRAWIEKNRIINTLDANALMSYLKNSQ</sequence>
<keyword evidence="9" id="KW-0548">Nucleotidyltransferase</keyword>
<keyword evidence="6" id="KW-0488">Methylation</keyword>
<dbReference type="CDD" id="cd00141">
    <property type="entry name" value="NT_POLXc"/>
    <property type="match status" value="1"/>
</dbReference>
<dbReference type="Gene3D" id="3.20.20.140">
    <property type="entry name" value="Metal-dependent hydrolases"/>
    <property type="match status" value="1"/>
</dbReference>
<evidence type="ECO:0000256" key="17">
    <source>
        <dbReference type="ARBA" id="ARBA00035726"/>
    </source>
</evidence>
<evidence type="ECO:0000259" key="22">
    <source>
        <dbReference type="SMART" id="SM00278"/>
    </source>
</evidence>
<evidence type="ECO:0000256" key="5">
    <source>
        <dbReference type="ARBA" id="ARBA00020020"/>
    </source>
</evidence>
<dbReference type="Gene3D" id="3.30.460.10">
    <property type="entry name" value="Beta Polymerase, domain 2"/>
    <property type="match status" value="1"/>
</dbReference>
<dbReference type="EMBL" id="BA000011">
    <property type="protein sequence ID" value="BAB60012.1"/>
    <property type="molecule type" value="Genomic_DNA"/>
</dbReference>
<dbReference type="GO" id="GO:0003887">
    <property type="term" value="F:DNA-directed DNA polymerase activity"/>
    <property type="evidence" value="ECO:0007669"/>
    <property type="project" value="UniProtKB-KW"/>
</dbReference>
<comment type="function">
    <text evidence="20">Repair polymerase that plays a key role in base-excision repair. During this process, the damaged base is excised by specific DNA glycosylases, the DNA backbone is nicked at the abasic site by an apurinic/apyrimidic (AP) endonuclease, and POLB removes 5'-deoxyribose-phosphate from the preincised AP site acting as a 5'-deoxyribose-phosphate lyase (5'-dRP lyase); through its DNA polymerase activity, it adds one nucleotide to the 3' end of the arising single-nucleotide gap. Conducts 'gap-filling' DNA synthesis in a stepwise distributive fashion rather than in a processive fashion as for other DNA polymerases. It is also able to cleave sugar-phosphate bonds 3' to an intact AP site, acting as an AP lyase.</text>
</comment>
<evidence type="ECO:0000256" key="12">
    <source>
        <dbReference type="ARBA" id="ARBA00022843"/>
    </source>
</evidence>
<dbReference type="InterPro" id="IPR002054">
    <property type="entry name" value="DNA-dir_DNA_pol_X"/>
</dbReference>
<dbReference type="PaxDb" id="273116-14325087"/>
<reference evidence="24 25" key="2">
    <citation type="journal article" date="2000" name="Proc. Natl. Acad. Sci. U.S.A.">
        <title>Archaeal adaptation to higher temperatures revealed by genomic sequence of Thermoplasma volcanium.</title>
        <authorList>
            <person name="Kawashima T."/>
            <person name="Amano N."/>
            <person name="Koike H."/>
            <person name="Makino S."/>
            <person name="Higuchi S."/>
            <person name="Kawashima-Ohya Y."/>
            <person name="Watanabe K."/>
            <person name="Yamazaki M."/>
            <person name="Kanehori K."/>
            <person name="Kawamoto T."/>
            <person name="Nunoshiba T."/>
            <person name="Yamamoto Y."/>
            <person name="Aramaki H."/>
            <person name="Makino K."/>
            <person name="Suzuki M."/>
        </authorList>
    </citation>
    <scope>NUCLEOTIDE SEQUENCE [LARGE SCALE GENOMIC DNA]</scope>
    <source>
        <strain evidence="25">ATCC 51530 / DSM 4299 / JCM 9571 / NBRC 15438 / GSS1</strain>
    </source>
</reference>
<dbReference type="SUPFAM" id="SSF81301">
    <property type="entry name" value="Nucleotidyltransferase"/>
    <property type="match status" value="1"/>
</dbReference>
<evidence type="ECO:0000256" key="4">
    <source>
        <dbReference type="ARBA" id="ARBA00012720"/>
    </source>
</evidence>
<evidence type="ECO:0000256" key="3">
    <source>
        <dbReference type="ARBA" id="ARBA00012417"/>
    </source>
</evidence>
<keyword evidence="11" id="KW-0227">DNA damage</keyword>
<comment type="catalytic activity">
    <reaction evidence="18">
        <text>2'-deoxyribonucleotide-(2'-deoxyribose 5'-phosphate)-2'-deoxyribonucleotide-DNA = a 3'-end 2'-deoxyribonucleotide-(2,3-dehydro-2,3-deoxyribose 5'-phosphate)-DNA + a 5'-end 5'-phospho-2'-deoxyribonucleoside-DNA + H(+)</text>
        <dbReference type="Rhea" id="RHEA:66592"/>
        <dbReference type="Rhea" id="RHEA-COMP:13180"/>
        <dbReference type="Rhea" id="RHEA-COMP:16897"/>
        <dbReference type="Rhea" id="RHEA-COMP:17067"/>
        <dbReference type="ChEBI" id="CHEBI:15378"/>
        <dbReference type="ChEBI" id="CHEBI:136412"/>
        <dbReference type="ChEBI" id="CHEBI:157695"/>
        <dbReference type="ChEBI" id="CHEBI:167181"/>
        <dbReference type="EC" id="4.2.99.18"/>
    </reaction>
</comment>
<dbReference type="Pfam" id="PF14520">
    <property type="entry name" value="HHH_5"/>
    <property type="match status" value="1"/>
</dbReference>
<feature type="domain" description="Helix-hairpin-helix DNA-binding motif class 1" evidence="22">
    <location>
        <begin position="56"/>
        <end position="75"/>
    </location>
</feature>
<dbReference type="RefSeq" id="WP_010917114.1">
    <property type="nucleotide sequence ID" value="NC_002689.2"/>
</dbReference>
<keyword evidence="15" id="KW-0234">DNA repair</keyword>
<evidence type="ECO:0000313" key="25">
    <source>
        <dbReference type="Proteomes" id="UP000001017"/>
    </source>
</evidence>
<dbReference type="DNASU" id="1441962"/>
<dbReference type="InterPro" id="IPR010996">
    <property type="entry name" value="HHH_MUS81"/>
</dbReference>
<comment type="cofactor">
    <cofactor evidence="1">
        <name>Mg(2+)</name>
        <dbReference type="ChEBI" id="CHEBI:18420"/>
    </cofactor>
</comment>
<keyword evidence="12" id="KW-0832">Ubl conjugation</keyword>
<dbReference type="EC" id="2.7.7.7" evidence="3"/>
<evidence type="ECO:0000256" key="18">
    <source>
        <dbReference type="ARBA" id="ARBA00044632"/>
    </source>
</evidence>
<dbReference type="EC" id="4.2.99.18" evidence="4"/>
<dbReference type="eggNOG" id="arCOG00305">
    <property type="taxonomic scope" value="Archaea"/>
</dbReference>
<evidence type="ECO:0000256" key="9">
    <source>
        <dbReference type="ARBA" id="ARBA00022695"/>
    </source>
</evidence>
<keyword evidence="7" id="KW-0237">DNA synthesis</keyword>
<keyword evidence="10" id="KW-0235">DNA replication</keyword>
<dbReference type="AlphaFoldDB" id="Q97AE0"/>
<comment type="subcellular location">
    <subcellularLocation>
        <location evidence="2">Cytoplasm</location>
    </subcellularLocation>
</comment>
<keyword evidence="13" id="KW-0239">DNA-directed DNA polymerase</keyword>
<dbReference type="OrthoDB" id="8999at2157"/>
<dbReference type="GO" id="GO:0003677">
    <property type="term" value="F:DNA binding"/>
    <property type="evidence" value="ECO:0007669"/>
    <property type="project" value="InterPro"/>
</dbReference>
<feature type="domain" description="Helix-hairpin-helix DNA-binding motif class 1" evidence="22">
    <location>
        <begin position="96"/>
        <end position="115"/>
    </location>
</feature>
<evidence type="ECO:0000256" key="16">
    <source>
        <dbReference type="ARBA" id="ARBA00035717"/>
    </source>
</evidence>
<reference evidence="24 25" key="1">
    <citation type="journal article" date="1999" name="Proc. Jpn. Acad.">
        <title>Determination of the complete genomic DNA sequence of Thermoplasma volvanium GSS1.</title>
        <authorList>
            <person name="Kawashima T."/>
            <person name="Yamamoto Y."/>
            <person name="Aramaki H."/>
            <person name="Nunoshiba T."/>
            <person name="Kawamoto T."/>
            <person name="Watanabe K."/>
            <person name="Yamazaki M."/>
            <person name="Kanehori K."/>
            <person name="Amano N."/>
            <person name="Ohya Y."/>
            <person name="Makino K."/>
            <person name="Suzuki M."/>
        </authorList>
    </citation>
    <scope>NUCLEOTIDE SEQUENCE [LARGE SCALE GENOMIC DNA]</scope>
    <source>
        <strain evidence="25">ATCC 51530 / DSM 4299 / JCM 9571 / NBRC 15438 / GSS1</strain>
    </source>
</reference>
<dbReference type="STRING" id="273116.gene:9381662"/>
<gene>
    <name evidence="24" type="ORF">TVG0888403</name>
</gene>
<dbReference type="Gene3D" id="1.10.150.20">
    <property type="entry name" value="5' to 3' exonuclease, C-terminal subdomain"/>
    <property type="match status" value="1"/>
</dbReference>
<dbReference type="InterPro" id="IPR022312">
    <property type="entry name" value="DNA_pol_X"/>
</dbReference>
<evidence type="ECO:0000256" key="19">
    <source>
        <dbReference type="ARBA" id="ARBA00044678"/>
    </source>
</evidence>
<organism evidence="24 25">
    <name type="scientific">Thermoplasma volcanium (strain ATCC 51530 / DSM 4299 / JCM 9571 / NBRC 15438 / GSS1)</name>
    <dbReference type="NCBI Taxonomy" id="273116"/>
    <lineage>
        <taxon>Archaea</taxon>
        <taxon>Methanobacteriati</taxon>
        <taxon>Thermoplasmatota</taxon>
        <taxon>Thermoplasmata</taxon>
        <taxon>Thermoplasmatales</taxon>
        <taxon>Thermoplasmataceae</taxon>
        <taxon>Thermoplasma</taxon>
    </lineage>
</organism>
<dbReference type="PhylomeDB" id="Q97AE0"/>
<dbReference type="InterPro" id="IPR003583">
    <property type="entry name" value="Hlx-hairpin-Hlx_DNA-bd_motif"/>
</dbReference>
<dbReference type="Pfam" id="PF14791">
    <property type="entry name" value="DNA_pol_B_thumb"/>
    <property type="match status" value="1"/>
</dbReference>
<dbReference type="InterPro" id="IPR027421">
    <property type="entry name" value="DNA_pol_lamdba_lyase_dom_sf"/>
</dbReference>
<evidence type="ECO:0000256" key="20">
    <source>
        <dbReference type="ARBA" id="ARBA00045548"/>
    </source>
</evidence>
<evidence type="ECO:0000256" key="13">
    <source>
        <dbReference type="ARBA" id="ARBA00022932"/>
    </source>
</evidence>
<comment type="catalytic activity">
    <reaction evidence="21">
        <text>DNA(n) + a 2'-deoxyribonucleoside 5'-triphosphate = DNA(n+1) + diphosphate</text>
        <dbReference type="Rhea" id="RHEA:22508"/>
        <dbReference type="Rhea" id="RHEA-COMP:17339"/>
        <dbReference type="Rhea" id="RHEA-COMP:17340"/>
        <dbReference type="ChEBI" id="CHEBI:33019"/>
        <dbReference type="ChEBI" id="CHEBI:61560"/>
        <dbReference type="ChEBI" id="CHEBI:173112"/>
        <dbReference type="EC" id="2.7.7.7"/>
    </reaction>
</comment>
<feature type="domain" description="Helix-hairpin-helix DNA-binding motif class 1" evidence="22">
    <location>
        <begin position="131"/>
        <end position="150"/>
    </location>
</feature>
<evidence type="ECO:0000256" key="2">
    <source>
        <dbReference type="ARBA" id="ARBA00004496"/>
    </source>
</evidence>
<dbReference type="GO" id="GO:0140078">
    <property type="term" value="F:class I DNA-(apurinic or apyrimidinic site) endonuclease activity"/>
    <property type="evidence" value="ECO:0007669"/>
    <property type="project" value="UniProtKB-EC"/>
</dbReference>
<dbReference type="Gene3D" id="3.30.210.10">
    <property type="entry name" value="DNA polymerase, thumb domain"/>
    <property type="match status" value="1"/>
</dbReference>
<dbReference type="SMART" id="SM00483">
    <property type="entry name" value="POLXc"/>
    <property type="match status" value="1"/>
</dbReference>
<evidence type="ECO:0000256" key="21">
    <source>
        <dbReference type="ARBA" id="ARBA00049244"/>
    </source>
</evidence>
<dbReference type="GO" id="GO:0005737">
    <property type="term" value="C:cytoplasm"/>
    <property type="evidence" value="ECO:0007669"/>
    <property type="project" value="UniProtKB-SubCell"/>
</dbReference>
<dbReference type="SUPFAM" id="SSF47802">
    <property type="entry name" value="DNA polymerase beta, N-terminal domain-like"/>
    <property type="match status" value="1"/>
</dbReference>
<evidence type="ECO:0000256" key="11">
    <source>
        <dbReference type="ARBA" id="ARBA00022763"/>
    </source>
</evidence>
<keyword evidence="14" id="KW-0915">Sodium</keyword>
<proteinExistence type="predicted"/>
<name>Q97AE0_THEVO</name>
<evidence type="ECO:0000256" key="7">
    <source>
        <dbReference type="ARBA" id="ARBA00022634"/>
    </source>
</evidence>
<feature type="domain" description="DNA-directed DNA polymerase X" evidence="23">
    <location>
        <begin position="1"/>
        <end position="319"/>
    </location>
</feature>
<dbReference type="Pfam" id="PF14716">
    <property type="entry name" value="HHH_8"/>
    <property type="match status" value="1"/>
</dbReference>
<dbReference type="KEGG" id="tvo:TVG0888403"/>
<evidence type="ECO:0000313" key="24">
    <source>
        <dbReference type="EMBL" id="BAB60012.1"/>
    </source>
</evidence>
<dbReference type="PANTHER" id="PTHR11276">
    <property type="entry name" value="DNA POLYMERASE TYPE-X FAMILY MEMBER"/>
    <property type="match status" value="1"/>
</dbReference>
<dbReference type="SMART" id="SM00278">
    <property type="entry name" value="HhH1"/>
    <property type="match status" value="3"/>
</dbReference>
<evidence type="ECO:0000256" key="15">
    <source>
        <dbReference type="ARBA" id="ARBA00023204"/>
    </source>
</evidence>
<evidence type="ECO:0000256" key="6">
    <source>
        <dbReference type="ARBA" id="ARBA00022481"/>
    </source>
</evidence>
<evidence type="ECO:0000259" key="23">
    <source>
        <dbReference type="SMART" id="SM00483"/>
    </source>
</evidence>
<dbReference type="InterPro" id="IPR002008">
    <property type="entry name" value="DNA_pol_X_beta-like"/>
</dbReference>
<dbReference type="Gene3D" id="1.10.150.110">
    <property type="entry name" value="DNA polymerase beta, N-terminal domain-like"/>
    <property type="match status" value="1"/>
</dbReference>
<dbReference type="Proteomes" id="UP000001017">
    <property type="component" value="Chromosome"/>
</dbReference>
<dbReference type="HOGENOM" id="CLU_017729_1_0_2"/>
<keyword evidence="25" id="KW-1185">Reference proteome</keyword>
<protein>
    <recommendedName>
        <fullName evidence="5">DNA polymerase beta</fullName>
        <ecNumber evidence="3">2.7.7.7</ecNumber>
        <ecNumber evidence="4">4.2.99.18</ecNumber>
    </recommendedName>
    <alternativeName>
        <fullName evidence="16">5'-deoxyribose-phosphate lyase</fullName>
    </alternativeName>
    <alternativeName>
        <fullName evidence="17">AP lyase</fullName>
    </alternativeName>
</protein>
<dbReference type="InterPro" id="IPR043519">
    <property type="entry name" value="NT_sf"/>
</dbReference>
<keyword evidence="8" id="KW-0808">Transferase</keyword>
<evidence type="ECO:0000256" key="8">
    <source>
        <dbReference type="ARBA" id="ARBA00022679"/>
    </source>
</evidence>